<dbReference type="SUPFAM" id="SSF54862">
    <property type="entry name" value="4Fe-4S ferredoxins"/>
    <property type="match status" value="1"/>
</dbReference>
<evidence type="ECO:0000259" key="1">
    <source>
        <dbReference type="PROSITE" id="PS51379"/>
    </source>
</evidence>
<name>A0A6C7E4F2_ILUCY</name>
<dbReference type="Pfam" id="PF13459">
    <property type="entry name" value="Fer4_15"/>
    <property type="match status" value="1"/>
</dbReference>
<gene>
    <name evidence="2" type="ORF">YM304_14730</name>
</gene>
<dbReference type="PROSITE" id="PS51379">
    <property type="entry name" value="4FE4S_FER_2"/>
    <property type="match status" value="1"/>
</dbReference>
<evidence type="ECO:0000313" key="2">
    <source>
        <dbReference type="EMBL" id="BAN01787.1"/>
    </source>
</evidence>
<accession>A0A6C7E4F2</accession>
<dbReference type="RefSeq" id="WP_015441034.1">
    <property type="nucleotide sequence ID" value="NC_020520.1"/>
</dbReference>
<feature type="domain" description="4Fe-4S ferredoxin-type" evidence="1">
    <location>
        <begin position="1"/>
        <end position="30"/>
    </location>
</feature>
<dbReference type="InterPro" id="IPR017896">
    <property type="entry name" value="4Fe4S_Fe-S-bd"/>
</dbReference>
<keyword evidence="3" id="KW-1185">Reference proteome</keyword>
<reference evidence="2 3" key="1">
    <citation type="journal article" date="2013" name="Int. J. Syst. Evol. Microbiol.">
        <title>Ilumatobacter nonamiense sp. nov. and Ilumatobacter coccineum sp. nov., isolated from seashore sand.</title>
        <authorList>
            <person name="Matsumoto A."/>
            <person name="Kasai H."/>
            <person name="Matsuo Y."/>
            <person name="Shizuri Y."/>
            <person name="Ichikawa N."/>
            <person name="Fujita N."/>
            <person name="Omura S."/>
            <person name="Takahashi Y."/>
        </authorList>
    </citation>
    <scope>NUCLEOTIDE SEQUENCE [LARGE SCALE GENOMIC DNA]</scope>
    <source>
        <strain evidence="3">NBRC 103263 / KCTC 29153 / YM16-304</strain>
    </source>
</reference>
<proteinExistence type="predicted"/>
<sequence length="89" mass="9483">MRVWIDQDLCTGDGICIDHCSDVFVQLEDGIAYVAEAGQPLNDPGGSGSLAWVAPRNVADVIHSAETCPGECIFIELDDPPVEPVDELA</sequence>
<evidence type="ECO:0000313" key="3">
    <source>
        <dbReference type="Proteomes" id="UP000011863"/>
    </source>
</evidence>
<protein>
    <recommendedName>
        <fullName evidence="1">4Fe-4S ferredoxin-type domain-containing protein</fullName>
    </recommendedName>
</protein>
<dbReference type="Gene3D" id="3.30.70.20">
    <property type="match status" value="1"/>
</dbReference>
<dbReference type="KEGG" id="aym:YM304_14730"/>
<dbReference type="EMBL" id="AP012057">
    <property type="protein sequence ID" value="BAN01787.1"/>
    <property type="molecule type" value="Genomic_DNA"/>
</dbReference>
<dbReference type="AlphaFoldDB" id="A0A6C7E4F2"/>
<organism evidence="2 3">
    <name type="scientific">Ilumatobacter coccineus (strain NBRC 103263 / KCTC 29153 / YM16-304)</name>
    <dbReference type="NCBI Taxonomy" id="1313172"/>
    <lineage>
        <taxon>Bacteria</taxon>
        <taxon>Bacillati</taxon>
        <taxon>Actinomycetota</taxon>
        <taxon>Acidimicrobiia</taxon>
        <taxon>Acidimicrobiales</taxon>
        <taxon>Ilumatobacteraceae</taxon>
        <taxon>Ilumatobacter</taxon>
    </lineage>
</organism>
<dbReference type="Proteomes" id="UP000011863">
    <property type="component" value="Chromosome"/>
</dbReference>
<dbReference type="OrthoDB" id="3383735at2"/>